<reference evidence="1" key="1">
    <citation type="submission" date="2018-05" db="EMBL/GenBank/DDBJ databases">
        <authorList>
            <person name="Lanie J.A."/>
            <person name="Ng W.-L."/>
            <person name="Kazmierczak K.M."/>
            <person name="Andrzejewski T.M."/>
            <person name="Davidsen T.M."/>
            <person name="Wayne K.J."/>
            <person name="Tettelin H."/>
            <person name="Glass J.I."/>
            <person name="Rusch D."/>
            <person name="Podicherti R."/>
            <person name="Tsui H.-C.T."/>
            <person name="Winkler M.E."/>
        </authorList>
    </citation>
    <scope>NUCLEOTIDE SEQUENCE</scope>
</reference>
<accession>A0A382PJ97</accession>
<dbReference type="EMBL" id="UINC01107461">
    <property type="protein sequence ID" value="SVC72850.1"/>
    <property type="molecule type" value="Genomic_DNA"/>
</dbReference>
<proteinExistence type="predicted"/>
<dbReference type="InterPro" id="IPR015422">
    <property type="entry name" value="PyrdxlP-dep_Trfase_small"/>
</dbReference>
<sequence>MRHGFNHAFEQSGIRGRAMGAGSLTNLHFLDQPANDARDAMQGMMAAGHMTRLLHLAMLTRGVMSASRLMYCTSTAMIEADVDAAVTALNESLAVLRPYIKKERPELLIP</sequence>
<dbReference type="AlphaFoldDB" id="A0A382PJ97"/>
<evidence type="ECO:0000313" key="1">
    <source>
        <dbReference type="EMBL" id="SVC72850.1"/>
    </source>
</evidence>
<dbReference type="Gene3D" id="3.90.1150.10">
    <property type="entry name" value="Aspartate Aminotransferase, domain 1"/>
    <property type="match status" value="1"/>
</dbReference>
<organism evidence="1">
    <name type="scientific">marine metagenome</name>
    <dbReference type="NCBI Taxonomy" id="408172"/>
    <lineage>
        <taxon>unclassified sequences</taxon>
        <taxon>metagenomes</taxon>
        <taxon>ecological metagenomes</taxon>
    </lineage>
</organism>
<protein>
    <submittedName>
        <fullName evidence="1">Uncharacterized protein</fullName>
    </submittedName>
</protein>
<name>A0A382PJ97_9ZZZZ</name>
<gene>
    <name evidence="1" type="ORF">METZ01_LOCUS325704</name>
</gene>